<dbReference type="EMBL" id="JAVRRJ010000001">
    <property type="protein sequence ID" value="KAK5090677.1"/>
    <property type="molecule type" value="Genomic_DNA"/>
</dbReference>
<organism evidence="2 3">
    <name type="scientific">Lithohypha guttulata</name>
    <dbReference type="NCBI Taxonomy" id="1690604"/>
    <lineage>
        <taxon>Eukaryota</taxon>
        <taxon>Fungi</taxon>
        <taxon>Dikarya</taxon>
        <taxon>Ascomycota</taxon>
        <taxon>Pezizomycotina</taxon>
        <taxon>Eurotiomycetes</taxon>
        <taxon>Chaetothyriomycetidae</taxon>
        <taxon>Chaetothyriales</taxon>
        <taxon>Trichomeriaceae</taxon>
        <taxon>Lithohypha</taxon>
    </lineage>
</organism>
<proteinExistence type="predicted"/>
<reference evidence="2 3" key="1">
    <citation type="submission" date="2023-08" db="EMBL/GenBank/DDBJ databases">
        <title>Black Yeasts Isolated from many extreme environments.</title>
        <authorList>
            <person name="Coleine C."/>
            <person name="Stajich J.E."/>
            <person name="Selbmann L."/>
        </authorList>
    </citation>
    <scope>NUCLEOTIDE SEQUENCE [LARGE SCALE GENOMIC DNA]</scope>
    <source>
        <strain evidence="2 3">CCFEE 5910</strain>
    </source>
</reference>
<comment type="caution">
    <text evidence="2">The sequence shown here is derived from an EMBL/GenBank/DDBJ whole genome shotgun (WGS) entry which is preliminary data.</text>
</comment>
<evidence type="ECO:0000313" key="3">
    <source>
        <dbReference type="Proteomes" id="UP001309876"/>
    </source>
</evidence>
<evidence type="ECO:0000313" key="2">
    <source>
        <dbReference type="EMBL" id="KAK5090677.1"/>
    </source>
</evidence>
<name>A0AAN7YEC6_9EURO</name>
<evidence type="ECO:0000256" key="1">
    <source>
        <dbReference type="SAM" id="MobiDB-lite"/>
    </source>
</evidence>
<feature type="compositionally biased region" description="Basic and acidic residues" evidence="1">
    <location>
        <begin position="19"/>
        <end position="31"/>
    </location>
</feature>
<accession>A0AAN7YEC6</accession>
<dbReference type="Gene3D" id="6.10.280.230">
    <property type="match status" value="1"/>
</dbReference>
<dbReference type="AlphaFoldDB" id="A0AAN7YEC6"/>
<gene>
    <name evidence="2" type="ORF">LTR05_000852</name>
</gene>
<protein>
    <recommendedName>
        <fullName evidence="4">Peroxin 20</fullName>
    </recommendedName>
</protein>
<sequence>MTEALCGPSNALSSFQKHTQVDRTLQQDRLRGPSHSPAQGFRSFDPRAGSLDAEFAAFENAPTNPFQLEQPQWQHNTAQQFSAQPASNWASDFQNLRISNLPIPVSQFRTEAPLMRTTPGGWQQEFMRQRPGLSSVAQQKQSEITSQTPDQSYLPFLGGSTYMPHQSLQNKQSAFSGVQAQDPQFNEEDFEKAFQDAFQEMRDSEVQSTIAETQATTDESLLDNEDTLDSVIHEPSVAKIGSDAIQYTATENRTQDQDSRDASDLARVAGQLVQNISHETDEKFRNSQFLDLMRRIRDREVEVRNNNFEPAQDAYSTSKTEAPQLQPEDQHSFQFPNMNNVYHPDETIDMTVDDNFTYQPHNQISDLHPGGPFYPEQSPNPRYAQMMSGAVDSSLSTDDAGTDYTRGILQEAETKRWLPWPEAHTADVGQQHVLTSEEMKAAREKSRMSMSSETEAAECWRSAVNLPKPTVAYSSKSFLRMEMERAGVV</sequence>
<evidence type="ECO:0008006" key="4">
    <source>
        <dbReference type="Google" id="ProtNLM"/>
    </source>
</evidence>
<keyword evidence="3" id="KW-1185">Reference proteome</keyword>
<dbReference type="Proteomes" id="UP001309876">
    <property type="component" value="Unassembled WGS sequence"/>
</dbReference>
<feature type="region of interest" description="Disordered" evidence="1">
    <location>
        <begin position="1"/>
        <end position="46"/>
    </location>
</feature>